<organism evidence="3 4">
    <name type="scientific">Flavobacterium quisquiliarum</name>
    <dbReference type="NCBI Taxonomy" id="1834436"/>
    <lineage>
        <taxon>Bacteria</taxon>
        <taxon>Pseudomonadati</taxon>
        <taxon>Bacteroidota</taxon>
        <taxon>Flavobacteriia</taxon>
        <taxon>Flavobacteriales</taxon>
        <taxon>Flavobacteriaceae</taxon>
        <taxon>Flavobacterium</taxon>
    </lineage>
</organism>
<dbReference type="Pfam" id="PF00534">
    <property type="entry name" value="Glycos_transf_1"/>
    <property type="match status" value="1"/>
</dbReference>
<dbReference type="PANTHER" id="PTHR12526:SF630">
    <property type="entry name" value="GLYCOSYLTRANSFERASE"/>
    <property type="match status" value="1"/>
</dbReference>
<dbReference type="RefSeq" id="WP_179007802.1">
    <property type="nucleotide sequence ID" value="NZ_JBHSCO010000007.1"/>
</dbReference>
<evidence type="ECO:0000259" key="1">
    <source>
        <dbReference type="Pfam" id="PF00534"/>
    </source>
</evidence>
<evidence type="ECO:0000259" key="2">
    <source>
        <dbReference type="Pfam" id="PF13439"/>
    </source>
</evidence>
<gene>
    <name evidence="3" type="ORF">ACFOY0_22445</name>
</gene>
<dbReference type="Proteomes" id="UP001595719">
    <property type="component" value="Unassembled WGS sequence"/>
</dbReference>
<evidence type="ECO:0000313" key="3">
    <source>
        <dbReference type="EMBL" id="MFC4393771.1"/>
    </source>
</evidence>
<dbReference type="CDD" id="cd03801">
    <property type="entry name" value="GT4_PimA-like"/>
    <property type="match status" value="1"/>
</dbReference>
<proteinExistence type="predicted"/>
<dbReference type="Pfam" id="PF13439">
    <property type="entry name" value="Glyco_transf_4"/>
    <property type="match status" value="1"/>
</dbReference>
<dbReference type="InterPro" id="IPR001296">
    <property type="entry name" value="Glyco_trans_1"/>
</dbReference>
<protein>
    <submittedName>
        <fullName evidence="3">Glycosyltransferase family 4 protein</fullName>
        <ecNumber evidence="3">2.4.-.-</ecNumber>
    </submittedName>
</protein>
<dbReference type="SUPFAM" id="SSF53756">
    <property type="entry name" value="UDP-Glycosyltransferase/glycogen phosphorylase"/>
    <property type="match status" value="1"/>
</dbReference>
<accession>A0ABV8WAS1</accession>
<reference evidence="4" key="1">
    <citation type="journal article" date="2019" name="Int. J. Syst. Evol. Microbiol.">
        <title>The Global Catalogue of Microorganisms (GCM) 10K type strain sequencing project: providing services to taxonomists for standard genome sequencing and annotation.</title>
        <authorList>
            <consortium name="The Broad Institute Genomics Platform"/>
            <consortium name="The Broad Institute Genome Sequencing Center for Infectious Disease"/>
            <person name="Wu L."/>
            <person name="Ma J."/>
        </authorList>
    </citation>
    <scope>NUCLEOTIDE SEQUENCE [LARGE SCALE GENOMIC DNA]</scope>
    <source>
        <strain evidence="4">CGMCC 1.15345</strain>
    </source>
</reference>
<feature type="domain" description="Glycosyltransferase subfamily 4-like N-terminal" evidence="2">
    <location>
        <begin position="12"/>
        <end position="163"/>
    </location>
</feature>
<evidence type="ECO:0000313" key="4">
    <source>
        <dbReference type="Proteomes" id="UP001595719"/>
    </source>
</evidence>
<dbReference type="PANTHER" id="PTHR12526">
    <property type="entry name" value="GLYCOSYLTRANSFERASE"/>
    <property type="match status" value="1"/>
</dbReference>
<comment type="caution">
    <text evidence="3">The sequence shown here is derived from an EMBL/GenBank/DDBJ whole genome shotgun (WGS) entry which is preliminary data.</text>
</comment>
<name>A0ABV8WAS1_9FLAO</name>
<dbReference type="InterPro" id="IPR028098">
    <property type="entry name" value="Glyco_trans_4-like_N"/>
</dbReference>
<dbReference type="Gene3D" id="3.40.50.2000">
    <property type="entry name" value="Glycogen Phosphorylase B"/>
    <property type="match status" value="2"/>
</dbReference>
<keyword evidence="3" id="KW-0808">Transferase</keyword>
<feature type="domain" description="Glycosyl transferase family 1" evidence="1">
    <location>
        <begin position="180"/>
        <end position="332"/>
    </location>
</feature>
<sequence length="369" mass="41938">MRVLQLIDSLEPGGAERMAVNYANALSRKIEFSGLVSTRKKGRLLDLIDPKVSFLFLKKTKKIDLNSILRLKKYAISNNINVIHAHSSSFFTAILLKLILPKIMIIWHDHYGISQDLSARKNVSLRIGSLFFAGVISVNLFLKRWAESYLFCSNVTYLPNFIEKSQDVCKNLNLKGNIGKRIVCVANLRQQKNHELLIDAASFIKKKYPDWTFHLFGKDFNDEYSERIKKSIVDLELEETIFFYGTINNISSALKQSNIAVLPSLSEGLPLAILEYGEHKLPVVSTNVGQISNVITSEKEGIVIESNNLKQLIEAIEKLILNEKLRENLGQALYDKVKSYSEEKVIEDYLIWLNSFASPALKKKKENGK</sequence>
<dbReference type="EC" id="2.4.-.-" evidence="3"/>
<keyword evidence="3" id="KW-0328">Glycosyltransferase</keyword>
<keyword evidence="4" id="KW-1185">Reference proteome</keyword>
<dbReference type="EMBL" id="JBHSCO010000007">
    <property type="protein sequence ID" value="MFC4393771.1"/>
    <property type="molecule type" value="Genomic_DNA"/>
</dbReference>
<dbReference type="GO" id="GO:0016757">
    <property type="term" value="F:glycosyltransferase activity"/>
    <property type="evidence" value="ECO:0007669"/>
    <property type="project" value="UniProtKB-KW"/>
</dbReference>